<dbReference type="Proteomes" id="UP000594262">
    <property type="component" value="Unplaced"/>
</dbReference>
<dbReference type="PROSITE" id="PS50041">
    <property type="entry name" value="C_TYPE_LECTIN_2"/>
    <property type="match status" value="1"/>
</dbReference>
<feature type="domain" description="C-type lectin" evidence="1">
    <location>
        <begin position="69"/>
        <end position="190"/>
    </location>
</feature>
<protein>
    <recommendedName>
        <fullName evidence="1">C-type lectin domain-containing protein</fullName>
    </recommendedName>
</protein>
<organism evidence="2 3">
    <name type="scientific">Clytia hemisphaerica</name>
    <dbReference type="NCBI Taxonomy" id="252671"/>
    <lineage>
        <taxon>Eukaryota</taxon>
        <taxon>Metazoa</taxon>
        <taxon>Cnidaria</taxon>
        <taxon>Hydrozoa</taxon>
        <taxon>Hydroidolina</taxon>
        <taxon>Leptothecata</taxon>
        <taxon>Obeliida</taxon>
        <taxon>Clytiidae</taxon>
        <taxon>Clytia</taxon>
    </lineage>
</organism>
<evidence type="ECO:0000313" key="3">
    <source>
        <dbReference type="Proteomes" id="UP000594262"/>
    </source>
</evidence>
<evidence type="ECO:0000259" key="1">
    <source>
        <dbReference type="PROSITE" id="PS50041"/>
    </source>
</evidence>
<dbReference type="CDD" id="cd00037">
    <property type="entry name" value="CLECT"/>
    <property type="match status" value="1"/>
</dbReference>
<dbReference type="AlphaFoldDB" id="A0A7M5V9J2"/>
<proteinExistence type="predicted"/>
<dbReference type="InterPro" id="IPR001304">
    <property type="entry name" value="C-type_lectin-like"/>
</dbReference>
<dbReference type="InterPro" id="IPR016186">
    <property type="entry name" value="C-type_lectin-like/link_sf"/>
</dbReference>
<reference evidence="2" key="1">
    <citation type="submission" date="2021-01" db="UniProtKB">
        <authorList>
            <consortium name="EnsemblMetazoa"/>
        </authorList>
    </citation>
    <scope>IDENTIFICATION</scope>
</reference>
<dbReference type="Gene3D" id="3.10.100.10">
    <property type="entry name" value="Mannose-Binding Protein A, subunit A"/>
    <property type="match status" value="1"/>
</dbReference>
<evidence type="ECO:0000313" key="2">
    <source>
        <dbReference type="EnsemblMetazoa" id="CLYHEMP004868.1"/>
    </source>
</evidence>
<dbReference type="EnsemblMetazoa" id="CLYHEMT004868.1">
    <property type="protein sequence ID" value="CLYHEMP004868.1"/>
    <property type="gene ID" value="CLYHEMG004868"/>
</dbReference>
<dbReference type="SUPFAM" id="SSF56436">
    <property type="entry name" value="C-type lectin-like"/>
    <property type="match status" value="1"/>
</dbReference>
<dbReference type="InterPro" id="IPR016187">
    <property type="entry name" value="CTDL_fold"/>
</dbReference>
<dbReference type="Pfam" id="PF00059">
    <property type="entry name" value="Lectin_C"/>
    <property type="match status" value="1"/>
</dbReference>
<sequence length="191" mass="21542">TSMKIKLLISFQGVDSHMYRRKTTKIFFDKYQIILGGQQQSCQDFISTGDGAGVTGGKWSCNHPTGKPYYFSDDRNDFDTVRAECQALPPFNGRPFDVVVIETKEELDFIVNNPKYTDMDRYIGLTAETLSNPAVPSDFKWINGAPLTLDIFFDDLPSFSDSVPRCVELDRSPIKLQPQSCGFNENVICEV</sequence>
<accession>A0A7M5V9J2</accession>
<name>A0A7M5V9J2_9CNID</name>
<keyword evidence="3" id="KW-1185">Reference proteome</keyword>
<dbReference type="OrthoDB" id="8950604at2759"/>
<dbReference type="SMART" id="SM00034">
    <property type="entry name" value="CLECT"/>
    <property type="match status" value="1"/>
</dbReference>